<evidence type="ECO:0000313" key="16">
    <source>
        <dbReference type="Proteomes" id="UP001058974"/>
    </source>
</evidence>
<evidence type="ECO:0000256" key="13">
    <source>
        <dbReference type="SAM" id="Phobius"/>
    </source>
</evidence>
<keyword evidence="11" id="KW-0143">Chaperone</keyword>
<dbReference type="GO" id="GO:0140662">
    <property type="term" value="F:ATP-dependent protein folding chaperone"/>
    <property type="evidence" value="ECO:0007669"/>
    <property type="project" value="InterPro"/>
</dbReference>
<accession>A0A9D4WYH0</accession>
<evidence type="ECO:0000256" key="12">
    <source>
        <dbReference type="RuleBase" id="RU000418"/>
    </source>
</evidence>
<dbReference type="Pfam" id="PF03151">
    <property type="entry name" value="TPT"/>
    <property type="match status" value="1"/>
</dbReference>
<evidence type="ECO:0000259" key="14">
    <source>
        <dbReference type="PROSITE" id="PS50893"/>
    </source>
</evidence>
<feature type="transmembrane region" description="Helical" evidence="13">
    <location>
        <begin position="859"/>
        <end position="876"/>
    </location>
</feature>
<dbReference type="SUPFAM" id="SSF48592">
    <property type="entry name" value="GroEL equatorial domain-like"/>
    <property type="match status" value="1"/>
</dbReference>
<dbReference type="InterPro" id="IPR027410">
    <property type="entry name" value="TCP-1-like_intermed_sf"/>
</dbReference>
<gene>
    <name evidence="15" type="ORF">KIW84_055666</name>
</gene>
<dbReference type="GO" id="GO:0042026">
    <property type="term" value="P:protein refolding"/>
    <property type="evidence" value="ECO:0007669"/>
    <property type="project" value="InterPro"/>
</dbReference>
<evidence type="ECO:0000256" key="6">
    <source>
        <dbReference type="ARBA" id="ARBA00022840"/>
    </source>
</evidence>
<dbReference type="GO" id="GO:0016020">
    <property type="term" value="C:membrane"/>
    <property type="evidence" value="ECO:0007669"/>
    <property type="project" value="UniProtKB-SubCell"/>
</dbReference>
<evidence type="ECO:0000256" key="10">
    <source>
        <dbReference type="ARBA" id="ARBA00023136"/>
    </source>
</evidence>
<feature type="transmembrane region" description="Helical" evidence="13">
    <location>
        <begin position="256"/>
        <end position="277"/>
    </location>
</feature>
<dbReference type="InterPro" id="IPR027417">
    <property type="entry name" value="P-loop_NTPase"/>
</dbReference>
<dbReference type="Gene3D" id="1.10.560.10">
    <property type="entry name" value="GroEL-like equatorial domain"/>
    <property type="match status" value="1"/>
</dbReference>
<feature type="transmembrane region" description="Helical" evidence="13">
    <location>
        <begin position="1050"/>
        <end position="1076"/>
    </location>
</feature>
<keyword evidence="7" id="KW-0809">Transit peptide</keyword>
<keyword evidence="10 13" id="KW-0472">Membrane</keyword>
<name>A0A9D4WYH0_PEA</name>
<feature type="transmembrane region" description="Helical" evidence="13">
    <location>
        <begin position="919"/>
        <end position="935"/>
    </location>
</feature>
<feature type="transmembrane region" description="Helical" evidence="13">
    <location>
        <begin position="942"/>
        <end position="966"/>
    </location>
</feature>
<evidence type="ECO:0000256" key="2">
    <source>
        <dbReference type="ARBA" id="ARBA00004173"/>
    </source>
</evidence>
<dbReference type="InterPro" id="IPR027409">
    <property type="entry name" value="GroEL-like_apical_dom_sf"/>
</dbReference>
<feature type="transmembrane region" description="Helical" evidence="13">
    <location>
        <begin position="283"/>
        <end position="300"/>
    </location>
</feature>
<evidence type="ECO:0000256" key="11">
    <source>
        <dbReference type="ARBA" id="ARBA00023186"/>
    </source>
</evidence>
<dbReference type="Gene3D" id="3.40.50.300">
    <property type="entry name" value="P-loop containing nucleotide triphosphate hydrolases"/>
    <property type="match status" value="1"/>
</dbReference>
<evidence type="ECO:0000256" key="8">
    <source>
        <dbReference type="ARBA" id="ARBA00022989"/>
    </source>
</evidence>
<dbReference type="AlphaFoldDB" id="A0A9D4WYH0"/>
<feature type="transmembrane region" description="Helical" evidence="13">
    <location>
        <begin position="77"/>
        <end position="96"/>
    </location>
</feature>
<evidence type="ECO:0000313" key="15">
    <source>
        <dbReference type="EMBL" id="KAI5410254.1"/>
    </source>
</evidence>
<dbReference type="Gene3D" id="3.50.7.10">
    <property type="entry name" value="GroEL"/>
    <property type="match status" value="1"/>
</dbReference>
<dbReference type="InterPro" id="IPR004853">
    <property type="entry name" value="Sugar_P_trans_dom"/>
</dbReference>
<keyword evidence="6" id="KW-0067">ATP-binding</keyword>
<dbReference type="EMBL" id="JAMSHJ010000005">
    <property type="protein sequence ID" value="KAI5410254.1"/>
    <property type="molecule type" value="Genomic_DNA"/>
</dbReference>
<keyword evidence="4 13" id="KW-0812">Transmembrane</keyword>
<evidence type="ECO:0000256" key="7">
    <source>
        <dbReference type="ARBA" id="ARBA00022946"/>
    </source>
</evidence>
<dbReference type="Proteomes" id="UP001058974">
    <property type="component" value="Chromosome 5"/>
</dbReference>
<sequence length="1081" mass="119792">MSSSTKPPHYATSGLVIGYALCSSLLAIINKYAITQFNYPGLLTALQYLTSALGVYLFGKLGFLHHDPFTIPIAKKFFPAALVFFLAIFTNTNLLRHANVDTFIVFRSLTPLLVALADTAFRGQPSPSNLTFFSLVVILAGAVGYVATDSGFTLTAYSWAFAYLVTITTEMVYIKHMVMSLGLNTWGFVLYNNVLSLMIAPFFWFLTGENFEVSNAINSSTGSLFEMNAFLAVSLSCVFGLLISFFGFAARKAVSATAFTVTGVVNKFLTVAINVTIWDKHASPAGLVCLLFTIIGGVLYQQSVTGNGSQQRDAVVVTKQSDIESNLVGDGDLEDESEVKAVMNYEFQTSLASKARIARTSTHQIGSRVAWSRNYAAKEIKFGVDARALMLKGVEELAEAVKVTMGPKGRNVVIEQSFGAPKVTKDGVTVAKSIEFKDKVKNIGASLVKQVANATNDVAGDGTTCATVLTRAIFAEGCKSVAAGMNAMDLRRGINMAVDAVVTSLKSRARMISTSEEIAQVGTISANGEREIGGLIAKAMEKVGKEGVITIADGKTLLNELEVVEGMKLDRGYISPYFITNQKNQKCSLLYSAWLRLPAEVDYNTRKMFIEEVMELVELNPLRNSLVGLPGVNGLSAEQRKRLTIAVELVANPSIIFMDDPTSGLDARAAAIVMRTVRNTVDTGRTVVCTIHQPSIDIFEAFDELFLMKRGGQEVYVGPLGRHSSQLIKYFESIEGVSKIKDGYNPATWMLEVTSSAQELTLGVDFNDTYKNSELFRRNKQLIEELGKPAYGSKDLHFSTQYSQSFSVQCLACLWKQHWSYWRNPPYTAVRFFFTTFIGLMFGTIFWDLGRKYSNRQDLFNAFGSMYTAVLFLGVQNSSAVQPVVAVERSVFYRERAAGMYSALPYAFAQVIIELPYVFIQAISYGVIVYAMIGFDWTLEKFFWYIFFMYFTLCYFTFYGMMAVAITPNHHVASIVASAFYAIWNLFSGFVVPRPMIPVWWRWYYWACHVAWTIYGLIASQFGDINIMMESENETVQEFITSYFGIKHDFIGVCAAVVVGTGVLFACIFAVSIKLFNFQRR</sequence>
<comment type="similarity">
    <text evidence="3 12">Belongs to the chaperonin (HSP60) family.</text>
</comment>
<dbReference type="InterPro" id="IPR027413">
    <property type="entry name" value="GROEL-like_equatorial_sf"/>
</dbReference>
<dbReference type="InterPro" id="IPR002423">
    <property type="entry name" value="Cpn60/GroEL/TCP-1"/>
</dbReference>
<organism evidence="15 16">
    <name type="scientific">Pisum sativum</name>
    <name type="common">Garden pea</name>
    <name type="synonym">Lathyrus oleraceus</name>
    <dbReference type="NCBI Taxonomy" id="3888"/>
    <lineage>
        <taxon>Eukaryota</taxon>
        <taxon>Viridiplantae</taxon>
        <taxon>Streptophyta</taxon>
        <taxon>Embryophyta</taxon>
        <taxon>Tracheophyta</taxon>
        <taxon>Spermatophyta</taxon>
        <taxon>Magnoliopsida</taxon>
        <taxon>eudicotyledons</taxon>
        <taxon>Gunneridae</taxon>
        <taxon>Pentapetalae</taxon>
        <taxon>rosids</taxon>
        <taxon>fabids</taxon>
        <taxon>Fabales</taxon>
        <taxon>Fabaceae</taxon>
        <taxon>Papilionoideae</taxon>
        <taxon>50 kb inversion clade</taxon>
        <taxon>NPAAA clade</taxon>
        <taxon>Hologalegina</taxon>
        <taxon>IRL clade</taxon>
        <taxon>Fabeae</taxon>
        <taxon>Lathyrus</taxon>
    </lineage>
</organism>
<dbReference type="PANTHER" id="PTHR48040">
    <property type="entry name" value="PLEIOTROPIC DRUG RESISTANCE PROTEIN 1-LIKE ISOFORM X1"/>
    <property type="match status" value="1"/>
</dbReference>
<evidence type="ECO:0000256" key="1">
    <source>
        <dbReference type="ARBA" id="ARBA00004141"/>
    </source>
</evidence>
<feature type="transmembrane region" description="Helical" evidence="13">
    <location>
        <begin position="102"/>
        <end position="121"/>
    </location>
</feature>
<feature type="transmembrane region" description="Helical" evidence="13">
    <location>
        <begin position="130"/>
        <end position="148"/>
    </location>
</feature>
<dbReference type="Gene3D" id="3.30.260.10">
    <property type="entry name" value="TCP-1-like chaperonin intermediate domain"/>
    <property type="match status" value="1"/>
</dbReference>
<dbReference type="GO" id="GO:0005739">
    <property type="term" value="C:mitochondrion"/>
    <property type="evidence" value="ECO:0007669"/>
    <property type="project" value="UniProtKB-SubCell"/>
</dbReference>
<dbReference type="SUPFAM" id="SSF52540">
    <property type="entry name" value="P-loop containing nucleoside triphosphate hydrolases"/>
    <property type="match status" value="1"/>
</dbReference>
<comment type="caution">
    <text evidence="15">The sequence shown here is derived from an EMBL/GenBank/DDBJ whole genome shotgun (WGS) entry which is preliminary data.</text>
</comment>
<dbReference type="InterPro" id="IPR003439">
    <property type="entry name" value="ABC_transporter-like_ATP-bd"/>
</dbReference>
<dbReference type="Pfam" id="PF00118">
    <property type="entry name" value="Cpn60_TCP1"/>
    <property type="match status" value="1"/>
</dbReference>
<evidence type="ECO:0000256" key="4">
    <source>
        <dbReference type="ARBA" id="ARBA00022692"/>
    </source>
</evidence>
<dbReference type="PANTHER" id="PTHR48040:SF20">
    <property type="entry name" value="PLEIOTROPIC DRUG RESISTANCE PROTEIN 1"/>
    <property type="match status" value="1"/>
</dbReference>
<comment type="subcellular location">
    <subcellularLocation>
        <location evidence="1">Membrane</location>
        <topology evidence="1">Multi-pass membrane protein</topology>
    </subcellularLocation>
    <subcellularLocation>
        <location evidence="2">Mitochondrion</location>
    </subcellularLocation>
</comment>
<protein>
    <submittedName>
        <fullName evidence="15">GDP-fucose transporter 1</fullName>
    </submittedName>
</protein>
<dbReference type="Pfam" id="PF01061">
    <property type="entry name" value="ABC2_membrane"/>
    <property type="match status" value="1"/>
</dbReference>
<feature type="transmembrane region" description="Helical" evidence="13">
    <location>
        <begin position="45"/>
        <end position="65"/>
    </location>
</feature>
<feature type="transmembrane region" description="Helical" evidence="13">
    <location>
        <begin position="227"/>
        <end position="249"/>
    </location>
</feature>
<feature type="transmembrane region" description="Helical" evidence="13">
    <location>
        <begin position="829"/>
        <end position="847"/>
    </location>
</feature>
<keyword evidence="9" id="KW-0496">Mitochondrion</keyword>
<feature type="transmembrane region" description="Helical" evidence="13">
    <location>
        <begin position="1004"/>
        <end position="1023"/>
    </location>
</feature>
<proteinExistence type="inferred from homology"/>
<dbReference type="FunFam" id="3.40.50.300:FF:002615">
    <property type="entry name" value="ABC transporter"/>
    <property type="match status" value="1"/>
</dbReference>
<dbReference type="GO" id="GO:0016887">
    <property type="term" value="F:ATP hydrolysis activity"/>
    <property type="evidence" value="ECO:0007669"/>
    <property type="project" value="InterPro"/>
</dbReference>
<dbReference type="FunFam" id="1.10.560.10:FF:000031">
    <property type="entry name" value="60 kDa heat shock protein, mitochondrial"/>
    <property type="match status" value="1"/>
</dbReference>
<evidence type="ECO:0000256" key="5">
    <source>
        <dbReference type="ARBA" id="ARBA00022741"/>
    </source>
</evidence>
<dbReference type="PRINTS" id="PR00298">
    <property type="entry name" value="CHAPERONIN60"/>
</dbReference>
<feature type="transmembrane region" description="Helical" evidence="13">
    <location>
        <begin position="154"/>
        <end position="174"/>
    </location>
</feature>
<feature type="transmembrane region" description="Helical" evidence="13">
    <location>
        <begin position="186"/>
        <end position="207"/>
    </location>
</feature>
<dbReference type="InterPro" id="IPR013525">
    <property type="entry name" value="ABC2_TM"/>
</dbReference>
<feature type="transmembrane region" description="Helical" evidence="13">
    <location>
        <begin position="972"/>
        <end position="992"/>
    </location>
</feature>
<evidence type="ECO:0000256" key="3">
    <source>
        <dbReference type="ARBA" id="ARBA00006607"/>
    </source>
</evidence>
<reference evidence="15 16" key="1">
    <citation type="journal article" date="2022" name="Nat. Genet.">
        <title>Improved pea reference genome and pan-genome highlight genomic features and evolutionary characteristics.</title>
        <authorList>
            <person name="Yang T."/>
            <person name="Liu R."/>
            <person name="Luo Y."/>
            <person name="Hu S."/>
            <person name="Wang D."/>
            <person name="Wang C."/>
            <person name="Pandey M.K."/>
            <person name="Ge S."/>
            <person name="Xu Q."/>
            <person name="Li N."/>
            <person name="Li G."/>
            <person name="Huang Y."/>
            <person name="Saxena R.K."/>
            <person name="Ji Y."/>
            <person name="Li M."/>
            <person name="Yan X."/>
            <person name="He Y."/>
            <person name="Liu Y."/>
            <person name="Wang X."/>
            <person name="Xiang C."/>
            <person name="Varshney R.K."/>
            <person name="Ding H."/>
            <person name="Gao S."/>
            <person name="Zong X."/>
        </authorList>
    </citation>
    <scope>NUCLEOTIDE SEQUENCE [LARGE SCALE GENOMIC DNA]</scope>
    <source>
        <strain evidence="15 16">cv. Zhongwan 6</strain>
    </source>
</reference>
<keyword evidence="8 13" id="KW-1133">Transmembrane helix</keyword>
<keyword evidence="5" id="KW-0547">Nucleotide-binding</keyword>
<feature type="domain" description="ABC transporter" evidence="14">
    <location>
        <begin position="468"/>
        <end position="735"/>
    </location>
</feature>
<feature type="transmembrane region" description="Helical" evidence="13">
    <location>
        <begin position="12"/>
        <end position="33"/>
    </location>
</feature>
<dbReference type="GO" id="GO:0005524">
    <property type="term" value="F:ATP binding"/>
    <property type="evidence" value="ECO:0007669"/>
    <property type="project" value="UniProtKB-KW"/>
</dbReference>
<dbReference type="Gramene" id="Psat05G0566600-T1">
    <property type="protein sequence ID" value="KAI5410254.1"/>
    <property type="gene ID" value="KIW84_055666"/>
</dbReference>
<evidence type="ECO:0000256" key="9">
    <source>
        <dbReference type="ARBA" id="ARBA00023128"/>
    </source>
</evidence>
<dbReference type="InterPro" id="IPR001844">
    <property type="entry name" value="Cpn60/GroEL"/>
</dbReference>
<keyword evidence="16" id="KW-1185">Reference proteome</keyword>
<dbReference type="PROSITE" id="PS50893">
    <property type="entry name" value="ABC_TRANSPORTER_2"/>
    <property type="match status" value="1"/>
</dbReference>
<dbReference type="GO" id="GO:0140359">
    <property type="term" value="F:ABC-type transporter activity"/>
    <property type="evidence" value="ECO:0007669"/>
    <property type="project" value="InterPro"/>
</dbReference>